<comment type="caution">
    <text evidence="1">The sequence shown here is derived from an EMBL/GenBank/DDBJ whole genome shotgun (WGS) entry which is preliminary data.</text>
</comment>
<evidence type="ECO:0000313" key="2">
    <source>
        <dbReference type="Proteomes" id="UP000051955"/>
    </source>
</evidence>
<organism evidence="1 2">
    <name type="scientific">Levilactobacillus acidifarinae DSM 19394 = JCM 15949</name>
    <dbReference type="NCBI Taxonomy" id="1423715"/>
    <lineage>
        <taxon>Bacteria</taxon>
        <taxon>Bacillati</taxon>
        <taxon>Bacillota</taxon>
        <taxon>Bacilli</taxon>
        <taxon>Lactobacillales</taxon>
        <taxon>Lactobacillaceae</taxon>
        <taxon>Levilactobacillus</taxon>
    </lineage>
</organism>
<dbReference type="EMBL" id="AZDV01000003">
    <property type="protein sequence ID" value="KRK96561.1"/>
    <property type="molecule type" value="Genomic_DNA"/>
</dbReference>
<keyword evidence="2" id="KW-1185">Reference proteome</keyword>
<reference evidence="1 2" key="1">
    <citation type="journal article" date="2015" name="Genome Announc.">
        <title>Expanding the biotechnology potential of lactobacilli through comparative genomics of 213 strains and associated genera.</title>
        <authorList>
            <person name="Sun Z."/>
            <person name="Harris H.M."/>
            <person name="McCann A."/>
            <person name="Guo C."/>
            <person name="Argimon S."/>
            <person name="Zhang W."/>
            <person name="Yang X."/>
            <person name="Jeffery I.B."/>
            <person name="Cooney J.C."/>
            <person name="Kagawa T.F."/>
            <person name="Liu W."/>
            <person name="Song Y."/>
            <person name="Salvetti E."/>
            <person name="Wrobel A."/>
            <person name="Rasinkangas P."/>
            <person name="Parkhill J."/>
            <person name="Rea M.C."/>
            <person name="O'Sullivan O."/>
            <person name="Ritari J."/>
            <person name="Douillard F.P."/>
            <person name="Paul Ross R."/>
            <person name="Yang R."/>
            <person name="Briner A.E."/>
            <person name="Felis G.E."/>
            <person name="de Vos W.M."/>
            <person name="Barrangou R."/>
            <person name="Klaenhammer T.R."/>
            <person name="Caufield P.W."/>
            <person name="Cui Y."/>
            <person name="Zhang H."/>
            <person name="O'Toole P.W."/>
        </authorList>
    </citation>
    <scope>NUCLEOTIDE SEQUENCE [LARGE SCALE GENOMIC DNA]</scope>
    <source>
        <strain evidence="1 2">DSM 19394</strain>
    </source>
</reference>
<proteinExistence type="predicted"/>
<name>A0A0R1LUF9_9LACO</name>
<dbReference type="AlphaFoldDB" id="A0A0R1LUF9"/>
<gene>
    <name evidence="1" type="ORF">FD25_GL002058</name>
</gene>
<evidence type="ECO:0000313" key="1">
    <source>
        <dbReference type="EMBL" id="KRK96561.1"/>
    </source>
</evidence>
<sequence>MNFEFSKEEALFIYLHLKKRADEEIALGTAMGDKKNVAYETKINHRIFDEILAKYPEFKSLSN</sequence>
<dbReference type="PATRIC" id="fig|1423715.3.peg.2116"/>
<accession>A0A0R1LUF9</accession>
<protein>
    <submittedName>
        <fullName evidence="1">Uncharacterized protein</fullName>
    </submittedName>
</protein>
<dbReference type="Proteomes" id="UP000051955">
    <property type="component" value="Unassembled WGS sequence"/>
</dbReference>
<dbReference type="RefSeq" id="WP_057800905.1">
    <property type="nucleotide sequence ID" value="NZ_AZDV01000003.1"/>
</dbReference>